<dbReference type="InterPro" id="IPR050898">
    <property type="entry name" value="Plant_acyltransferase"/>
</dbReference>
<sequence length="569" mass="63770">MTDKLQKKLTETNHAESKDNRFSEQQLYFAFSFFHCTLNGRARIITAAVTLIDRASHYTKKQYAPRRTHWHSPLSKKQRTPGPNPTNHLAEFRCESENVLQNQWTGCTFSNLNSNKTTMRVTVSATTTIFPSRPAFAHNHVLSLSPLDTDPNLRVNFRYLRAYVSTNATQSPSPDPFDVIATALSSALLHYYPLAGTLRRHSHRLEVFCTHVQGVPLIRATVDCELASVDYLDNPDETFVEQLVPDPDENEGLNHPCILQVTLFECGGFTLGASIHHSVCDGLGATQFFNAVAELARGARTVSIEPVWDRANLLAPRNLPRIETPIGEFLSLEHGDLPYSQKVGAVVRECFPVTDDQLEKFKSILFKQSGSRFTAFEALGAYIWRAKVKASKIAGNEKVKFVYSTNIRKQLKPPLPVGYWGNGCVPIYVTVTAEELREQPIWETAKKIQKSKININDEYVRSFVDFQEIHRGDGITAGKEVSAFTDWRHLGHSTVDFGWGGPVAVLPVSRFLLGSVEPCFFLPHSSAAASEAGFKVSVTLRKTAMPAFREEMKRFGDDHFGVVEQNSQH</sequence>
<keyword evidence="3" id="KW-0808">Transferase</keyword>
<comment type="caution">
    <text evidence="3">The sequence shown here is derived from an EMBL/GenBank/DDBJ whole genome shotgun (WGS) entry which is preliminary data.</text>
</comment>
<reference evidence="3 4" key="1">
    <citation type="submission" date="2019-08" db="EMBL/GenBank/DDBJ databases">
        <title>Draft genome sequences of two oriental melons (Cucumis melo L. var makuwa).</title>
        <authorList>
            <person name="Kwon S.-Y."/>
        </authorList>
    </citation>
    <scope>NUCLEOTIDE SEQUENCE [LARGE SCALE GENOMIC DNA]</scope>
    <source>
        <strain evidence="4">cv. Chang Bougi</strain>
        <tissue evidence="3">Leaf</tissue>
    </source>
</reference>
<dbReference type="InterPro" id="IPR023213">
    <property type="entry name" value="CAT-like_dom_sf"/>
</dbReference>
<dbReference type="EMBL" id="SSTD01010113">
    <property type="protein sequence ID" value="TYK13188.1"/>
    <property type="molecule type" value="Genomic_DNA"/>
</dbReference>
<keyword evidence="3" id="KW-0012">Acyltransferase</keyword>
<dbReference type="GO" id="GO:0016746">
    <property type="term" value="F:acyltransferase activity"/>
    <property type="evidence" value="ECO:0007669"/>
    <property type="project" value="UniProtKB-KW"/>
</dbReference>
<dbReference type="Gene3D" id="3.30.559.10">
    <property type="entry name" value="Chloramphenicol acetyltransferase-like domain"/>
    <property type="match status" value="2"/>
</dbReference>
<name>A0A5D3CPT5_CUCMM</name>
<evidence type="ECO:0000313" key="4">
    <source>
        <dbReference type="Proteomes" id="UP000321947"/>
    </source>
</evidence>
<comment type="similarity">
    <text evidence="1">Belongs to the plant acyltransferase family.</text>
</comment>
<evidence type="ECO:0000256" key="2">
    <source>
        <dbReference type="SAM" id="MobiDB-lite"/>
    </source>
</evidence>
<dbReference type="Pfam" id="PF02458">
    <property type="entry name" value="Transferase"/>
    <property type="match status" value="1"/>
</dbReference>
<evidence type="ECO:0000256" key="1">
    <source>
        <dbReference type="ARBA" id="ARBA00009861"/>
    </source>
</evidence>
<dbReference type="Proteomes" id="UP000321947">
    <property type="component" value="Unassembled WGS sequence"/>
</dbReference>
<accession>A0A5D3CPT5</accession>
<gene>
    <name evidence="3" type="ORF">E5676_scaffold255G008000</name>
</gene>
<feature type="compositionally biased region" description="Basic residues" evidence="2">
    <location>
        <begin position="62"/>
        <end position="79"/>
    </location>
</feature>
<evidence type="ECO:0000313" key="3">
    <source>
        <dbReference type="EMBL" id="TYK13188.1"/>
    </source>
</evidence>
<dbReference type="AlphaFoldDB" id="A0A5D3CPT5"/>
<organism evidence="3 4">
    <name type="scientific">Cucumis melo var. makuwa</name>
    <name type="common">Oriental melon</name>
    <dbReference type="NCBI Taxonomy" id="1194695"/>
    <lineage>
        <taxon>Eukaryota</taxon>
        <taxon>Viridiplantae</taxon>
        <taxon>Streptophyta</taxon>
        <taxon>Embryophyta</taxon>
        <taxon>Tracheophyta</taxon>
        <taxon>Spermatophyta</taxon>
        <taxon>Magnoliopsida</taxon>
        <taxon>eudicotyledons</taxon>
        <taxon>Gunneridae</taxon>
        <taxon>Pentapetalae</taxon>
        <taxon>rosids</taxon>
        <taxon>fabids</taxon>
        <taxon>Cucurbitales</taxon>
        <taxon>Cucurbitaceae</taxon>
        <taxon>Benincaseae</taxon>
        <taxon>Cucumis</taxon>
    </lineage>
</organism>
<feature type="region of interest" description="Disordered" evidence="2">
    <location>
        <begin position="62"/>
        <end position="83"/>
    </location>
</feature>
<proteinExistence type="inferred from homology"/>
<protein>
    <submittedName>
        <fullName evidence="3">Spermidine coumaroyl-CoA acyltransferase</fullName>
    </submittedName>
</protein>
<dbReference type="PANTHER" id="PTHR31147:SF33">
    <property type="entry name" value="N-HYDROXYCINNAMOYL_BENZOYLTRANSFERASE, PUTATIVE-RELATED"/>
    <property type="match status" value="1"/>
</dbReference>
<dbReference type="PANTHER" id="PTHR31147">
    <property type="entry name" value="ACYL TRANSFERASE 4"/>
    <property type="match status" value="1"/>
</dbReference>